<keyword evidence="11" id="KW-1185">Reference proteome</keyword>
<dbReference type="EMBL" id="CP001338">
    <property type="protein sequence ID" value="ACL17162.1"/>
    <property type="molecule type" value="Genomic_DNA"/>
</dbReference>
<gene>
    <name evidence="5" type="primary">cheB</name>
    <name evidence="10" type="ordered locus">Mpal_1857</name>
</gene>
<feature type="active site" evidence="5 6">
    <location>
        <position position="284"/>
    </location>
</feature>
<dbReference type="PIRSF" id="PIRSF000876">
    <property type="entry name" value="RR_chemtxs_CheB"/>
    <property type="match status" value="1"/>
</dbReference>
<dbReference type="GO" id="GO:0005737">
    <property type="term" value="C:cytoplasm"/>
    <property type="evidence" value="ECO:0007669"/>
    <property type="project" value="UniProtKB-SubCell"/>
</dbReference>
<keyword evidence="2 5" id="KW-0145">Chemotaxis</keyword>
<dbReference type="PROSITE" id="PS50122">
    <property type="entry name" value="CHEB"/>
    <property type="match status" value="1"/>
</dbReference>
<comment type="function">
    <text evidence="5">Involved in chemotaxis. Part of a chemotaxis signal transduction system that modulates chemotaxis in response to various stimuli. Catalyzes the demethylation of specific methylglutamate residues introduced into the chemoreceptors (methyl-accepting chemotaxis proteins or MCP) by CheR. Also mediates the irreversible deamidation of specific glutamine residues to glutamic acid.</text>
</comment>
<dbReference type="InterPro" id="IPR001789">
    <property type="entry name" value="Sig_transdc_resp-reg_receiver"/>
</dbReference>
<keyword evidence="3 5" id="KW-0378">Hydrolase</keyword>
<dbReference type="KEGG" id="mpl:Mpal_1857"/>
<dbReference type="CDD" id="cd17541">
    <property type="entry name" value="REC_CheB-like"/>
    <property type="match status" value="1"/>
</dbReference>
<dbReference type="PANTHER" id="PTHR42872:SF6">
    <property type="entry name" value="PROTEIN-GLUTAMATE METHYLESTERASE_PROTEIN-GLUTAMINE GLUTAMINASE"/>
    <property type="match status" value="1"/>
</dbReference>
<evidence type="ECO:0000256" key="5">
    <source>
        <dbReference type="HAMAP-Rule" id="MF_00099"/>
    </source>
</evidence>
<dbReference type="NCBIfam" id="NF001965">
    <property type="entry name" value="PRK00742.1"/>
    <property type="match status" value="1"/>
</dbReference>
<dbReference type="GO" id="GO:0008984">
    <property type="term" value="F:protein-glutamate methylesterase activity"/>
    <property type="evidence" value="ECO:0007669"/>
    <property type="project" value="UniProtKB-UniRule"/>
</dbReference>
<dbReference type="PROSITE" id="PS50110">
    <property type="entry name" value="RESPONSE_REGULATORY"/>
    <property type="match status" value="1"/>
</dbReference>
<sequence>MRVLVVDDSVFMRTVIRDILTKDSTIEVVGTAVDGVDALAKIKALDPDLITLDIEMPRMNGLEVLKELGTWEKRPKTLMLSSLTSQDAEMTRLAIQLGADDFMLKPKDITHVRGIGDDLIEKVKHMFTFRFSPIKRIARGGTGNELATRIVMIGSSAGGPQQLDQLLIDLPADLPAAVVVTQHMPPGFTAALAERFNRICPIPVRESQSGDPLERGRVLVSKSGYHSVITGNISSDGRRTGRLVHSSAPPLHGVRPAIDKIFISGAPVFGKNAVSVILSGMGNDAGEGAAAIKKAGGTSLICREEDCLVYGMARSAIEHNAVDQVVPLKRMAKEIVRVVSQMDG</sequence>
<evidence type="ECO:0000259" key="9">
    <source>
        <dbReference type="PROSITE" id="PS50122"/>
    </source>
</evidence>
<feature type="domain" description="CheB-type methylesterase" evidence="9">
    <location>
        <begin position="140"/>
        <end position="342"/>
    </location>
</feature>
<evidence type="ECO:0000313" key="10">
    <source>
        <dbReference type="EMBL" id="ACL17162.1"/>
    </source>
</evidence>
<comment type="PTM">
    <text evidence="5">Phosphorylated by CheA. Phosphorylation of the N-terminal regulatory domain activates the methylesterase activity.</text>
</comment>
<dbReference type="Gene3D" id="3.40.50.180">
    <property type="entry name" value="Methylesterase CheB, C-terminal domain"/>
    <property type="match status" value="1"/>
</dbReference>
<evidence type="ECO:0000256" key="2">
    <source>
        <dbReference type="ARBA" id="ARBA00022500"/>
    </source>
</evidence>
<comment type="subcellular location">
    <subcellularLocation>
        <location evidence="5">Cytoplasm</location>
    </subcellularLocation>
</comment>
<proteinExistence type="inferred from homology"/>
<accession>B8GK91</accession>
<dbReference type="RefSeq" id="WP_012618481.1">
    <property type="nucleotide sequence ID" value="NC_011832.1"/>
</dbReference>
<dbReference type="AlphaFoldDB" id="B8GK91"/>
<evidence type="ECO:0000313" key="11">
    <source>
        <dbReference type="Proteomes" id="UP000002457"/>
    </source>
</evidence>
<dbReference type="GO" id="GO:0050568">
    <property type="term" value="F:protein-glutamine glutaminase activity"/>
    <property type="evidence" value="ECO:0007669"/>
    <property type="project" value="UniProtKB-UniRule"/>
</dbReference>
<comment type="catalytic activity">
    <reaction evidence="5">
        <text>L-glutaminyl-[protein] + H2O = L-glutamyl-[protein] + NH4(+)</text>
        <dbReference type="Rhea" id="RHEA:16441"/>
        <dbReference type="Rhea" id="RHEA-COMP:10207"/>
        <dbReference type="Rhea" id="RHEA-COMP:10208"/>
        <dbReference type="ChEBI" id="CHEBI:15377"/>
        <dbReference type="ChEBI" id="CHEBI:28938"/>
        <dbReference type="ChEBI" id="CHEBI:29973"/>
        <dbReference type="ChEBI" id="CHEBI:30011"/>
        <dbReference type="EC" id="3.5.1.44"/>
    </reaction>
</comment>
<dbReference type="Pfam" id="PF00072">
    <property type="entry name" value="Response_reg"/>
    <property type="match status" value="1"/>
</dbReference>
<dbReference type="Pfam" id="PF01339">
    <property type="entry name" value="CheB_methylest"/>
    <property type="match status" value="1"/>
</dbReference>
<dbReference type="InterPro" id="IPR008248">
    <property type="entry name" value="CheB-like"/>
</dbReference>
<evidence type="ECO:0000256" key="1">
    <source>
        <dbReference type="ARBA" id="ARBA00022490"/>
    </source>
</evidence>
<dbReference type="InterPro" id="IPR011006">
    <property type="entry name" value="CheY-like_superfamily"/>
</dbReference>
<dbReference type="InterPro" id="IPR035909">
    <property type="entry name" value="CheB_C"/>
</dbReference>
<dbReference type="SUPFAM" id="SSF52172">
    <property type="entry name" value="CheY-like"/>
    <property type="match status" value="1"/>
</dbReference>
<comment type="catalytic activity">
    <reaction evidence="4 5">
        <text>[protein]-L-glutamate 5-O-methyl ester + H2O = L-glutamyl-[protein] + methanol + H(+)</text>
        <dbReference type="Rhea" id="RHEA:23236"/>
        <dbReference type="Rhea" id="RHEA-COMP:10208"/>
        <dbReference type="Rhea" id="RHEA-COMP:10311"/>
        <dbReference type="ChEBI" id="CHEBI:15377"/>
        <dbReference type="ChEBI" id="CHEBI:15378"/>
        <dbReference type="ChEBI" id="CHEBI:17790"/>
        <dbReference type="ChEBI" id="CHEBI:29973"/>
        <dbReference type="ChEBI" id="CHEBI:82795"/>
        <dbReference type="EC" id="3.1.1.61"/>
    </reaction>
</comment>
<dbReference type="GO" id="GO:0006935">
    <property type="term" value="P:chemotaxis"/>
    <property type="evidence" value="ECO:0007669"/>
    <property type="project" value="UniProtKB-UniRule"/>
</dbReference>
<protein>
    <recommendedName>
        <fullName evidence="5">Protein-glutamate methylesterase/protein-glutamine glutaminase</fullName>
        <ecNumber evidence="5">3.1.1.61</ecNumber>
        <ecNumber evidence="5">3.5.1.44</ecNumber>
    </recommendedName>
</protein>
<dbReference type="SMART" id="SM00448">
    <property type="entry name" value="REC"/>
    <property type="match status" value="1"/>
</dbReference>
<dbReference type="GeneID" id="7272674"/>
<dbReference type="HAMAP" id="MF_00099">
    <property type="entry name" value="CheB_chemtxs"/>
    <property type="match status" value="1"/>
</dbReference>
<dbReference type="Proteomes" id="UP000002457">
    <property type="component" value="Chromosome"/>
</dbReference>
<feature type="modified residue" description="4-aspartylphosphate" evidence="5 7">
    <location>
        <position position="53"/>
    </location>
</feature>
<dbReference type="SUPFAM" id="SSF52738">
    <property type="entry name" value="Methylesterase CheB, C-terminal domain"/>
    <property type="match status" value="1"/>
</dbReference>
<comment type="domain">
    <text evidence="5">Contains a C-terminal catalytic domain, and an N-terminal region which modulates catalytic activity.</text>
</comment>
<name>B8GK91_METPE</name>
<feature type="active site" evidence="5 6">
    <location>
        <position position="156"/>
    </location>
</feature>
<dbReference type="PANTHER" id="PTHR42872">
    <property type="entry name" value="PROTEIN-GLUTAMATE METHYLESTERASE/PROTEIN-GLUTAMINE GLUTAMINASE"/>
    <property type="match status" value="1"/>
</dbReference>
<dbReference type="STRING" id="521011.Mpal_1857"/>
<keyword evidence="5 7" id="KW-0597">Phosphoprotein</keyword>
<feature type="domain" description="Response regulatory" evidence="8">
    <location>
        <begin position="2"/>
        <end position="120"/>
    </location>
</feature>
<feature type="active site" evidence="5 6">
    <location>
        <position position="183"/>
    </location>
</feature>
<dbReference type="OrthoDB" id="2857at2157"/>
<dbReference type="GO" id="GO:0000156">
    <property type="term" value="F:phosphorelay response regulator activity"/>
    <property type="evidence" value="ECO:0007669"/>
    <property type="project" value="InterPro"/>
</dbReference>
<dbReference type="HOGENOM" id="CLU_000445_51_0_2"/>
<organism evidence="10 11">
    <name type="scientific">Methanosphaerula palustris (strain ATCC BAA-1556 / DSM 19958 / E1-9c)</name>
    <dbReference type="NCBI Taxonomy" id="521011"/>
    <lineage>
        <taxon>Archaea</taxon>
        <taxon>Methanobacteriati</taxon>
        <taxon>Methanobacteriota</taxon>
        <taxon>Stenosarchaea group</taxon>
        <taxon>Methanomicrobia</taxon>
        <taxon>Methanomicrobiales</taxon>
        <taxon>Methanoregulaceae</taxon>
        <taxon>Methanosphaerula</taxon>
    </lineage>
</organism>
<dbReference type="InterPro" id="IPR000673">
    <property type="entry name" value="Sig_transdc_resp-reg_Me-estase"/>
</dbReference>
<evidence type="ECO:0000256" key="4">
    <source>
        <dbReference type="ARBA" id="ARBA00048267"/>
    </source>
</evidence>
<dbReference type="Gene3D" id="3.40.50.2300">
    <property type="match status" value="1"/>
</dbReference>
<dbReference type="eggNOG" id="arCOG02382">
    <property type="taxonomic scope" value="Archaea"/>
</dbReference>
<evidence type="ECO:0000256" key="7">
    <source>
        <dbReference type="PROSITE-ProRule" id="PRU00169"/>
    </source>
</evidence>
<keyword evidence="1 5" id="KW-0963">Cytoplasm</keyword>
<dbReference type="CDD" id="cd16432">
    <property type="entry name" value="CheB_Rec"/>
    <property type="match status" value="1"/>
</dbReference>
<dbReference type="EC" id="3.1.1.61" evidence="5"/>
<reference evidence="10 11" key="1">
    <citation type="journal article" date="2015" name="Genome Announc.">
        <title>Complete Genome Sequence of Methanosphaerula palustris E1-9CT, a Hydrogenotrophic Methanogen Isolated from a Minerotrophic Fen Peatland.</title>
        <authorList>
            <person name="Cadillo-Quiroz H."/>
            <person name="Browne P."/>
            <person name="Kyrpides N."/>
            <person name="Woyke T."/>
            <person name="Goodwin L."/>
            <person name="Detter C."/>
            <person name="Yavitt J.B."/>
            <person name="Zinder S.H."/>
        </authorList>
    </citation>
    <scope>NUCLEOTIDE SEQUENCE [LARGE SCALE GENOMIC DNA]</scope>
    <source>
        <strain evidence="11">ATCC BAA-1556 / DSM 19958 / E1-9c</strain>
    </source>
</reference>
<dbReference type="EC" id="3.5.1.44" evidence="5"/>
<comment type="similarity">
    <text evidence="5">Belongs to the CheB family.</text>
</comment>
<evidence type="ECO:0000256" key="3">
    <source>
        <dbReference type="ARBA" id="ARBA00022801"/>
    </source>
</evidence>
<evidence type="ECO:0000259" key="8">
    <source>
        <dbReference type="PROSITE" id="PS50110"/>
    </source>
</evidence>
<evidence type="ECO:0000256" key="6">
    <source>
        <dbReference type="PROSITE-ProRule" id="PRU00050"/>
    </source>
</evidence>